<organism evidence="2 3">
    <name type="scientific">Macleaya cordata</name>
    <name type="common">Five-seeded plume-poppy</name>
    <name type="synonym">Bocconia cordata</name>
    <dbReference type="NCBI Taxonomy" id="56857"/>
    <lineage>
        <taxon>Eukaryota</taxon>
        <taxon>Viridiplantae</taxon>
        <taxon>Streptophyta</taxon>
        <taxon>Embryophyta</taxon>
        <taxon>Tracheophyta</taxon>
        <taxon>Spermatophyta</taxon>
        <taxon>Magnoliopsida</taxon>
        <taxon>Ranunculales</taxon>
        <taxon>Papaveraceae</taxon>
        <taxon>Papaveroideae</taxon>
        <taxon>Macleaya</taxon>
    </lineage>
</organism>
<gene>
    <name evidence="2" type="ORF">BVC80_1307g11</name>
</gene>
<dbReference type="AlphaFoldDB" id="A0A200R377"/>
<accession>A0A200R377</accession>
<reference evidence="2 3" key="1">
    <citation type="journal article" date="2017" name="Mol. Plant">
        <title>The Genome of Medicinal Plant Macleaya cordata Provides New Insights into Benzylisoquinoline Alkaloids Metabolism.</title>
        <authorList>
            <person name="Liu X."/>
            <person name="Liu Y."/>
            <person name="Huang P."/>
            <person name="Ma Y."/>
            <person name="Qing Z."/>
            <person name="Tang Q."/>
            <person name="Cao H."/>
            <person name="Cheng P."/>
            <person name="Zheng Y."/>
            <person name="Yuan Z."/>
            <person name="Zhou Y."/>
            <person name="Liu J."/>
            <person name="Tang Z."/>
            <person name="Zhuo Y."/>
            <person name="Zhang Y."/>
            <person name="Yu L."/>
            <person name="Huang J."/>
            <person name="Yang P."/>
            <person name="Peng Q."/>
            <person name="Zhang J."/>
            <person name="Jiang W."/>
            <person name="Zhang Z."/>
            <person name="Lin K."/>
            <person name="Ro D.K."/>
            <person name="Chen X."/>
            <person name="Xiong X."/>
            <person name="Shang Y."/>
            <person name="Huang S."/>
            <person name="Zeng J."/>
        </authorList>
    </citation>
    <scope>NUCLEOTIDE SEQUENCE [LARGE SCALE GENOMIC DNA]</scope>
    <source>
        <strain evidence="3">cv. BLH2017</strain>
        <tissue evidence="2">Root</tissue>
    </source>
</reference>
<feature type="coiled-coil region" evidence="1">
    <location>
        <begin position="11"/>
        <end position="38"/>
    </location>
</feature>
<dbReference type="InParanoid" id="A0A200R377"/>
<evidence type="ECO:0000313" key="2">
    <source>
        <dbReference type="EMBL" id="OVA17177.1"/>
    </source>
</evidence>
<keyword evidence="1" id="KW-0175">Coiled coil</keyword>
<keyword evidence="3" id="KW-1185">Reference proteome</keyword>
<name>A0A200R377_MACCD</name>
<dbReference type="EMBL" id="MVGT01000445">
    <property type="protein sequence ID" value="OVA17177.1"/>
    <property type="molecule type" value="Genomic_DNA"/>
</dbReference>
<sequence length="125" mass="14943">MHGWFTLQELLRRTGKAVKNLENKITRTRSRRQIHQIRLKENNHDRNNTSLSGDLNKDKHLGKIRGNLHQRDPNINNSTCNPRIIKEDLHTNREILHKHISKGLNNKTSREHRVKFITLHPWRMK</sequence>
<proteinExistence type="predicted"/>
<evidence type="ECO:0000256" key="1">
    <source>
        <dbReference type="SAM" id="Coils"/>
    </source>
</evidence>
<protein>
    <submittedName>
        <fullName evidence="2">Uncharacterized protein</fullName>
    </submittedName>
</protein>
<comment type="caution">
    <text evidence="2">The sequence shown here is derived from an EMBL/GenBank/DDBJ whole genome shotgun (WGS) entry which is preliminary data.</text>
</comment>
<dbReference type="Proteomes" id="UP000195402">
    <property type="component" value="Unassembled WGS sequence"/>
</dbReference>
<evidence type="ECO:0000313" key="3">
    <source>
        <dbReference type="Proteomes" id="UP000195402"/>
    </source>
</evidence>